<reference evidence="4" key="1">
    <citation type="submission" date="2020-08" db="EMBL/GenBank/DDBJ databases">
        <title>Genome public.</title>
        <authorList>
            <person name="Liu C."/>
            <person name="Sun Q."/>
        </authorList>
    </citation>
    <scope>NUCLEOTIDE SEQUENCE</scope>
    <source>
        <strain evidence="4">NSJ-23</strain>
    </source>
</reference>
<dbReference type="Pfam" id="PF11611">
    <property type="entry name" value="DUF4352"/>
    <property type="match status" value="1"/>
</dbReference>
<keyword evidence="5" id="KW-1185">Reference proteome</keyword>
<organism evidence="4 5">
    <name type="scientific">Flintibacter hominis</name>
    <dbReference type="NCBI Taxonomy" id="2763048"/>
    <lineage>
        <taxon>Bacteria</taxon>
        <taxon>Bacillati</taxon>
        <taxon>Bacillota</taxon>
        <taxon>Clostridia</taxon>
        <taxon>Eubacteriales</taxon>
        <taxon>Flintibacter</taxon>
    </lineage>
</organism>
<name>A0A8J6IZB1_9FIRM</name>
<proteinExistence type="predicted"/>
<comment type="caution">
    <text evidence="4">The sequence shown here is derived from an EMBL/GenBank/DDBJ whole genome shotgun (WGS) entry which is preliminary data.</text>
</comment>
<feature type="signal peptide" evidence="2">
    <location>
        <begin position="1"/>
        <end position="18"/>
    </location>
</feature>
<keyword evidence="1 2" id="KW-0732">Signal</keyword>
<feature type="chain" id="PRO_5038822993" evidence="2">
    <location>
        <begin position="19"/>
        <end position="191"/>
    </location>
</feature>
<evidence type="ECO:0000256" key="2">
    <source>
        <dbReference type="SAM" id="SignalP"/>
    </source>
</evidence>
<gene>
    <name evidence="4" type="ORF">H8S11_01265</name>
</gene>
<evidence type="ECO:0000256" key="1">
    <source>
        <dbReference type="ARBA" id="ARBA00022729"/>
    </source>
</evidence>
<dbReference type="AlphaFoldDB" id="A0A8J6IZB1"/>
<dbReference type="RefSeq" id="WP_147571584.1">
    <property type="nucleotide sequence ID" value="NZ_JACOPO010000001.1"/>
</dbReference>
<protein>
    <submittedName>
        <fullName evidence="4">DUF4352 domain-containing protein</fullName>
    </submittedName>
</protein>
<feature type="domain" description="DUF4352" evidence="3">
    <location>
        <begin position="51"/>
        <end position="169"/>
    </location>
</feature>
<dbReference type="InterPro" id="IPR029051">
    <property type="entry name" value="DUF4352"/>
</dbReference>
<dbReference type="PROSITE" id="PS51257">
    <property type="entry name" value="PROKAR_LIPOPROTEIN"/>
    <property type="match status" value="1"/>
</dbReference>
<dbReference type="EMBL" id="JACOPO010000001">
    <property type="protein sequence ID" value="MBC5721456.1"/>
    <property type="molecule type" value="Genomic_DNA"/>
</dbReference>
<sequence length="191" mass="20814">MKKLISIAAALALSLTLAACGTGGTPSTGGTADSSGNVHAEDGYGEGRIADTVHTYFFDYTVNSAHMAKEYEGYLPAEGNELLVAEVTVKNTSTSSIEMYDTDFQVQWNSDDENAFCYPITTDPETFEELPPLTDEQLPGTYPLSVDEEVTGLLVYEVPAGNRDFSISYLEQFDDNSEGDTFFVFFTAEDQ</sequence>
<accession>A0A8J6IZB1</accession>
<evidence type="ECO:0000313" key="4">
    <source>
        <dbReference type="EMBL" id="MBC5721456.1"/>
    </source>
</evidence>
<evidence type="ECO:0000313" key="5">
    <source>
        <dbReference type="Proteomes" id="UP000628736"/>
    </source>
</evidence>
<dbReference type="InterPro" id="IPR029050">
    <property type="entry name" value="Immunoprotect_excell_Ig-like"/>
</dbReference>
<dbReference type="Proteomes" id="UP000628736">
    <property type="component" value="Unassembled WGS sequence"/>
</dbReference>
<dbReference type="Gene3D" id="2.60.40.1240">
    <property type="match status" value="1"/>
</dbReference>
<evidence type="ECO:0000259" key="3">
    <source>
        <dbReference type="Pfam" id="PF11611"/>
    </source>
</evidence>